<name>A0A9D2LJ28_9FIRM</name>
<dbReference type="EMBL" id="DWZJ01000050">
    <property type="protein sequence ID" value="HJB13231.1"/>
    <property type="molecule type" value="Genomic_DNA"/>
</dbReference>
<evidence type="ECO:0000313" key="2">
    <source>
        <dbReference type="EMBL" id="HJB13231.1"/>
    </source>
</evidence>
<dbReference type="PROSITE" id="PS51257">
    <property type="entry name" value="PROKAR_LIPOPROTEIN"/>
    <property type="match status" value="1"/>
</dbReference>
<proteinExistence type="predicted"/>
<keyword evidence="1" id="KW-0472">Membrane</keyword>
<evidence type="ECO:0000313" key="3">
    <source>
        <dbReference type="Proteomes" id="UP000823824"/>
    </source>
</evidence>
<keyword evidence="1" id="KW-1133">Transmembrane helix</keyword>
<feature type="transmembrane region" description="Helical" evidence="1">
    <location>
        <begin position="86"/>
        <end position="107"/>
    </location>
</feature>
<reference evidence="2" key="1">
    <citation type="journal article" date="2021" name="PeerJ">
        <title>Extensive microbial diversity within the chicken gut microbiome revealed by metagenomics and culture.</title>
        <authorList>
            <person name="Gilroy R."/>
            <person name="Ravi A."/>
            <person name="Getino M."/>
            <person name="Pursley I."/>
            <person name="Horton D.L."/>
            <person name="Alikhan N.F."/>
            <person name="Baker D."/>
            <person name="Gharbi K."/>
            <person name="Hall N."/>
            <person name="Watson M."/>
            <person name="Adriaenssens E.M."/>
            <person name="Foster-Nyarko E."/>
            <person name="Jarju S."/>
            <person name="Secka A."/>
            <person name="Antonio M."/>
            <person name="Oren A."/>
            <person name="Chaudhuri R.R."/>
            <person name="La Ragione R."/>
            <person name="Hildebrand F."/>
            <person name="Pallen M.J."/>
        </authorList>
    </citation>
    <scope>NUCLEOTIDE SEQUENCE</scope>
    <source>
        <strain evidence="2">ChiBcec18-1249</strain>
    </source>
</reference>
<sequence length="141" mass="16132">MNKRRQMHLFIILGVSCVFVPILLDGLVPDLIPSWVLSLTSPLGGGLAGVAVGNLKHQKRLAKDRDYQKRQKELHDERNTAIRSKAGGIAGDICMTAMILVVMVVHAMEMIPFWLFCLLGGIYIFKFVLWEMLYRWFQRKM</sequence>
<accession>A0A9D2LJ28</accession>
<gene>
    <name evidence="2" type="ORF">H9787_05920</name>
</gene>
<feature type="transmembrane region" description="Helical" evidence="1">
    <location>
        <begin position="36"/>
        <end position="55"/>
    </location>
</feature>
<evidence type="ECO:0000256" key="1">
    <source>
        <dbReference type="SAM" id="Phobius"/>
    </source>
</evidence>
<feature type="transmembrane region" description="Helical" evidence="1">
    <location>
        <begin position="113"/>
        <end position="134"/>
    </location>
</feature>
<dbReference type="Proteomes" id="UP000823824">
    <property type="component" value="Unassembled WGS sequence"/>
</dbReference>
<feature type="transmembrane region" description="Helical" evidence="1">
    <location>
        <begin position="7"/>
        <end position="24"/>
    </location>
</feature>
<keyword evidence="1" id="KW-0812">Transmembrane</keyword>
<protein>
    <submittedName>
        <fullName evidence="2">Uncharacterized protein</fullName>
    </submittedName>
</protein>
<reference evidence="2" key="2">
    <citation type="submission" date="2021-04" db="EMBL/GenBank/DDBJ databases">
        <authorList>
            <person name="Gilroy R."/>
        </authorList>
    </citation>
    <scope>NUCLEOTIDE SEQUENCE</scope>
    <source>
        <strain evidence="2">ChiBcec18-1249</strain>
    </source>
</reference>
<dbReference type="AlphaFoldDB" id="A0A9D2LJ28"/>
<comment type="caution">
    <text evidence="2">The sequence shown here is derived from an EMBL/GenBank/DDBJ whole genome shotgun (WGS) entry which is preliminary data.</text>
</comment>
<organism evidence="2 3">
    <name type="scientific">Candidatus Oscillibacter excrementigallinarum</name>
    <dbReference type="NCBI Taxonomy" id="2838716"/>
    <lineage>
        <taxon>Bacteria</taxon>
        <taxon>Bacillati</taxon>
        <taxon>Bacillota</taxon>
        <taxon>Clostridia</taxon>
        <taxon>Eubacteriales</taxon>
        <taxon>Oscillospiraceae</taxon>
        <taxon>Oscillibacter</taxon>
    </lineage>
</organism>